<evidence type="ECO:0000256" key="1">
    <source>
        <dbReference type="ARBA" id="ARBA00004127"/>
    </source>
</evidence>
<comment type="caution">
    <text evidence="5">The sequence shown here is derived from an EMBL/GenBank/DDBJ whole genome shotgun (WGS) entry which is preliminary data.</text>
</comment>
<keyword evidence="5" id="KW-0560">Oxidoreductase</keyword>
<proteinExistence type="predicted"/>
<keyword evidence="3" id="KW-0472">Membrane</keyword>
<dbReference type="PANTHER" id="PTHR43507:SF1">
    <property type="entry name" value="NADH-UBIQUINONE OXIDOREDUCTASE CHAIN 4"/>
    <property type="match status" value="1"/>
</dbReference>
<feature type="transmembrane region" description="Helical" evidence="3">
    <location>
        <begin position="135"/>
        <end position="153"/>
    </location>
</feature>
<feature type="transmembrane region" description="Helical" evidence="3">
    <location>
        <begin position="422"/>
        <end position="444"/>
    </location>
</feature>
<feature type="domain" description="NADH:quinone oxidoreductase/Mrp antiporter transmembrane" evidence="4">
    <location>
        <begin position="129"/>
        <end position="417"/>
    </location>
</feature>
<dbReference type="InterPro" id="IPR003918">
    <property type="entry name" value="NADH_UbQ_OxRdtase"/>
</dbReference>
<keyword evidence="2 3" id="KW-0812">Transmembrane</keyword>
<evidence type="ECO:0000256" key="2">
    <source>
        <dbReference type="RuleBase" id="RU000320"/>
    </source>
</evidence>
<keyword evidence="3" id="KW-1133">Transmembrane helix</keyword>
<evidence type="ECO:0000313" key="5">
    <source>
        <dbReference type="EMBL" id="PRQ02070.1"/>
    </source>
</evidence>
<feature type="transmembrane region" description="Helical" evidence="3">
    <location>
        <begin position="287"/>
        <end position="304"/>
    </location>
</feature>
<dbReference type="InterPro" id="IPR001750">
    <property type="entry name" value="ND/Mrp_TM"/>
</dbReference>
<dbReference type="EMBL" id="PVNK01000131">
    <property type="protein sequence ID" value="PRQ02070.1"/>
    <property type="molecule type" value="Genomic_DNA"/>
</dbReference>
<dbReference type="PANTHER" id="PTHR43507">
    <property type="entry name" value="NADH-UBIQUINONE OXIDOREDUCTASE CHAIN 4"/>
    <property type="match status" value="1"/>
</dbReference>
<sequence length="559" mass="56811">MSVELSTLAVLLPLAAALAVGAVPRSEPVLARALGLVGALAELGVIVALVLGFDPAGAGVQYASVHPWLPAYGVAWSLGVDGSELPLLLLLALVFPLALLIGRQPQPGEPPLVVGMLGLQAAWVAVVLARDLVTLAAAWELATFAVVILLGAHGDGKMGVPGRTAAARRYAAHVLPGAAALVAVVVLFGVSHAHATGGAWTWSLDEIAALTLPPASQYLGFALVLVAVATALPLVPLHAPLPAICVSGPTPVVAAVLGAGMPMGLFLLTRVGLPMFPLAAGEWADPIAAVAVVGAIYAALVCWAEREPGRLLAHVAILHLSLAIVAAVSGSVAARGGLGLYLLAHGLGLTVLTAVCHSLRRDGVGNLGELAGWAAVAPRGLTLAMLASLVLVGAPGSAGFIGELGIVVGVLEQGEPALLRPATWSLLAAAAVGLGVLGLLRSLWRAGRGSPRPGLVDRLTELDLRESIVGGVALVLALIMGVAPNWLLARAAPAQQRAVEELERARCLAIEARNQGRPRLRDDLGAVCLDPAARVRQFYGLGGLGGLEHEPAGDLEVEP</sequence>
<feature type="transmembrane region" description="Helical" evidence="3">
    <location>
        <begin position="311"/>
        <end position="332"/>
    </location>
</feature>
<feature type="transmembrane region" description="Helical" evidence="3">
    <location>
        <begin position="111"/>
        <end position="129"/>
    </location>
</feature>
<feature type="transmembrane region" description="Helical" evidence="3">
    <location>
        <begin position="338"/>
        <end position="359"/>
    </location>
</feature>
<feature type="transmembrane region" description="Helical" evidence="3">
    <location>
        <begin position="85"/>
        <end position="102"/>
    </location>
</feature>
<reference evidence="5 6" key="1">
    <citation type="submission" date="2018-03" db="EMBL/GenBank/DDBJ databases">
        <title>Draft Genome Sequences of the Obligatory Marine Myxobacteria Enhygromyxa salina SWB005.</title>
        <authorList>
            <person name="Poehlein A."/>
            <person name="Moghaddam J.A."/>
            <person name="Harms H."/>
            <person name="Alanjari M."/>
            <person name="Koenig G.M."/>
            <person name="Daniel R."/>
            <person name="Schaeberle T.F."/>
        </authorList>
    </citation>
    <scope>NUCLEOTIDE SEQUENCE [LARGE SCALE GENOMIC DNA]</scope>
    <source>
        <strain evidence="5 6">SWB005</strain>
    </source>
</reference>
<dbReference type="AlphaFoldDB" id="A0A2S9YAC9"/>
<dbReference type="Pfam" id="PF00361">
    <property type="entry name" value="Proton_antipo_M"/>
    <property type="match status" value="1"/>
</dbReference>
<dbReference type="GO" id="GO:0003954">
    <property type="term" value="F:NADH dehydrogenase activity"/>
    <property type="evidence" value="ECO:0007669"/>
    <property type="project" value="TreeGrafter"/>
</dbReference>
<dbReference type="GO" id="GO:0042773">
    <property type="term" value="P:ATP synthesis coupled electron transport"/>
    <property type="evidence" value="ECO:0007669"/>
    <property type="project" value="InterPro"/>
</dbReference>
<accession>A0A2S9YAC9</accession>
<dbReference type="EC" id="1.6.5.-" evidence="5"/>
<dbReference type="GO" id="GO:0008137">
    <property type="term" value="F:NADH dehydrogenase (ubiquinone) activity"/>
    <property type="evidence" value="ECO:0007669"/>
    <property type="project" value="InterPro"/>
</dbReference>
<evidence type="ECO:0000256" key="3">
    <source>
        <dbReference type="SAM" id="Phobius"/>
    </source>
</evidence>
<feature type="transmembrane region" description="Helical" evidence="3">
    <location>
        <begin position="244"/>
        <end position="267"/>
    </location>
</feature>
<comment type="subcellular location">
    <subcellularLocation>
        <location evidence="1">Endomembrane system</location>
        <topology evidence="1">Multi-pass membrane protein</topology>
    </subcellularLocation>
    <subcellularLocation>
        <location evidence="2">Membrane</location>
        <topology evidence="2">Multi-pass membrane protein</topology>
    </subcellularLocation>
</comment>
<feature type="transmembrane region" description="Helical" evidence="3">
    <location>
        <begin position="380"/>
        <end position="402"/>
    </location>
</feature>
<evidence type="ECO:0000313" key="6">
    <source>
        <dbReference type="Proteomes" id="UP000237968"/>
    </source>
</evidence>
<protein>
    <submittedName>
        <fullName evidence="5">NAD(P)H-quinone oxidoreductase chain 4 1</fullName>
        <ecNumber evidence="5">1.6.5.-</ecNumber>
    </submittedName>
</protein>
<dbReference type="GO" id="GO:0015990">
    <property type="term" value="P:electron transport coupled proton transport"/>
    <property type="evidence" value="ECO:0007669"/>
    <property type="project" value="TreeGrafter"/>
</dbReference>
<keyword evidence="6" id="KW-1185">Reference proteome</keyword>
<feature type="transmembrane region" description="Helical" evidence="3">
    <location>
        <begin position="174"/>
        <end position="195"/>
    </location>
</feature>
<dbReference type="GO" id="GO:0016020">
    <property type="term" value="C:membrane"/>
    <property type="evidence" value="ECO:0007669"/>
    <property type="project" value="UniProtKB-SubCell"/>
</dbReference>
<dbReference type="GO" id="GO:0048039">
    <property type="term" value="F:ubiquinone binding"/>
    <property type="evidence" value="ECO:0007669"/>
    <property type="project" value="TreeGrafter"/>
</dbReference>
<dbReference type="OrthoDB" id="5505906at2"/>
<feature type="transmembrane region" description="Helical" evidence="3">
    <location>
        <begin position="31"/>
        <end position="53"/>
    </location>
</feature>
<dbReference type="RefSeq" id="WP_106392057.1">
    <property type="nucleotide sequence ID" value="NZ_PVNK01000131.1"/>
</dbReference>
<gene>
    <name evidence="5" type="primary">ndhD1_1</name>
    <name evidence="5" type="ORF">ENSA5_26660</name>
</gene>
<organism evidence="5 6">
    <name type="scientific">Enhygromyxa salina</name>
    <dbReference type="NCBI Taxonomy" id="215803"/>
    <lineage>
        <taxon>Bacteria</taxon>
        <taxon>Pseudomonadati</taxon>
        <taxon>Myxococcota</taxon>
        <taxon>Polyangia</taxon>
        <taxon>Nannocystales</taxon>
        <taxon>Nannocystaceae</taxon>
        <taxon>Enhygromyxa</taxon>
    </lineage>
</organism>
<evidence type="ECO:0000259" key="4">
    <source>
        <dbReference type="Pfam" id="PF00361"/>
    </source>
</evidence>
<dbReference type="GO" id="GO:0012505">
    <property type="term" value="C:endomembrane system"/>
    <property type="evidence" value="ECO:0007669"/>
    <property type="project" value="UniProtKB-SubCell"/>
</dbReference>
<feature type="transmembrane region" description="Helical" evidence="3">
    <location>
        <begin position="215"/>
        <end position="237"/>
    </location>
</feature>
<feature type="transmembrane region" description="Helical" evidence="3">
    <location>
        <begin position="468"/>
        <end position="488"/>
    </location>
</feature>
<dbReference type="Proteomes" id="UP000237968">
    <property type="component" value="Unassembled WGS sequence"/>
</dbReference>
<name>A0A2S9YAC9_9BACT</name>